<accession>A0A8T0IVA3</accession>
<name>A0A8T0IVA3_CERPU</name>
<feature type="domain" description="COR" evidence="3">
    <location>
        <begin position="785"/>
        <end position="895"/>
    </location>
</feature>
<dbReference type="PANTHER" id="PTHR47679:SF1">
    <property type="entry name" value="PROTEIN TORNADO 1"/>
    <property type="match status" value="1"/>
</dbReference>
<dbReference type="Pfam" id="PF16095">
    <property type="entry name" value="COR-A"/>
    <property type="match status" value="1"/>
</dbReference>
<dbReference type="PANTHER" id="PTHR47679">
    <property type="entry name" value="PROTEIN TORNADO 1"/>
    <property type="match status" value="1"/>
</dbReference>
<proteinExistence type="predicted"/>
<keyword evidence="5" id="KW-1185">Reference proteome</keyword>
<evidence type="ECO:0000256" key="2">
    <source>
        <dbReference type="SAM" id="MobiDB-lite"/>
    </source>
</evidence>
<feature type="compositionally biased region" description="Polar residues" evidence="2">
    <location>
        <begin position="1"/>
        <end position="14"/>
    </location>
</feature>
<keyword evidence="1" id="KW-0677">Repeat</keyword>
<evidence type="ECO:0000313" key="4">
    <source>
        <dbReference type="EMBL" id="KAG0586746.1"/>
    </source>
</evidence>
<dbReference type="InterPro" id="IPR027417">
    <property type="entry name" value="P-loop_NTPase"/>
</dbReference>
<dbReference type="EMBL" id="CM026422">
    <property type="protein sequence ID" value="KAG0586746.1"/>
    <property type="molecule type" value="Genomic_DNA"/>
</dbReference>
<protein>
    <recommendedName>
        <fullName evidence="3">COR domain-containing protein</fullName>
    </recommendedName>
</protein>
<dbReference type="Gene3D" id="3.40.50.300">
    <property type="entry name" value="P-loop containing nucleotide triphosphate hydrolases"/>
    <property type="match status" value="1"/>
</dbReference>
<evidence type="ECO:0000313" key="5">
    <source>
        <dbReference type="Proteomes" id="UP000822688"/>
    </source>
</evidence>
<reference evidence="4" key="1">
    <citation type="submission" date="2020-06" db="EMBL/GenBank/DDBJ databases">
        <title>WGS assembly of Ceratodon purpureus strain R40.</title>
        <authorList>
            <person name="Carey S.B."/>
            <person name="Jenkins J."/>
            <person name="Shu S."/>
            <person name="Lovell J.T."/>
            <person name="Sreedasyam A."/>
            <person name="Maumus F."/>
            <person name="Tiley G.P."/>
            <person name="Fernandez-Pozo N."/>
            <person name="Barry K."/>
            <person name="Chen C."/>
            <person name="Wang M."/>
            <person name="Lipzen A."/>
            <person name="Daum C."/>
            <person name="Saski C.A."/>
            <person name="Payton A.C."/>
            <person name="Mcbreen J.C."/>
            <person name="Conrad R.E."/>
            <person name="Kollar L.M."/>
            <person name="Olsson S."/>
            <person name="Huttunen S."/>
            <person name="Landis J.B."/>
            <person name="Wickett N.J."/>
            <person name="Johnson M.G."/>
            <person name="Rensing S.A."/>
            <person name="Grimwood J."/>
            <person name="Schmutz J."/>
            <person name="Mcdaniel S.F."/>
        </authorList>
    </citation>
    <scope>NUCLEOTIDE SEQUENCE</scope>
    <source>
        <strain evidence="4">R40</strain>
    </source>
</reference>
<sequence length="1409" mass="159892">MAGSSPGTFMTPSSPGGEVSGAREACPSPCNRGCVPLECTFELPKSIVITVRQHEVEKMKNGRNEEVEDKDKNTLSTSDEVIKNNDYLEVTDKDGIMGEGFSLSLSNFVRTISTSSQVEDVHVNFKYASQETLRAIGECMKTISSLKSLLLRQIRLSELSVSDAEAIFSAFGPNSTLQTGGVKIFGYRQPANAAIVKVLVDALLQNQVLREFQLNYLGVPSRTEGAGHEESEMRELNRYLKTPTNVLTELYTSGVDNEVIELADTLGHNKKLQVLHISRLDNSPHSEGFGRIGEALRTNTVLEKLVCDGYTRLGVEEMEALVRALVPDAASGLQPNTHLHTLGFSNYQGKEIMEQLTTLLRSNTTLLHLGLRNLRILERGSENDVEYAEMLFSALRSNTSLESLDLTHCERLGGKDVLGMIMDMLLHNHSLREIKLQETGLEKDGDAEVVYAELRGRDKTIDQELEKAIRSMEHVPPNSARVYLCGNPKAGKTTLCQRWKDVQQLSTSGIKSGVTNDHQYSLSNQVRTKNRMGSFVPKRLRNIMLKSSLPIKRAPLSSVEERTRGIEVHKILWDEMSISLWDMAGQEEYHTFHDMMLPNRSSSGDSCFYFIVCNPSDAVQCLHEKEQMSQLKRDISYWLVFIASNTRRSKSYLPHVTIIMTHHDLWGVDKGKEKLFRQKMKHIINKLKGKFKLFLEFDKDLEFFEMENTRASYNDAIELKRHVHQYLKRMSSDLPKILKACVDFQSNMMKWSEDSSRKPFVKWDVFSQSLSKEATSLGSLKDVGNGILEKIKKHVAMSLHNGGHIMYFEEIDMVILDPHWFCQNIIGHILFNCSELNHKGAIATNGIVSQQDFKELVVDGETVYAAHFEEILMMMTRLQICYEDGDKNIMIPSLLDGNPIPTNWEEIFGSSAEKFTYVGLQLKTADESITKLTRGFFPRLQVYLRNKFRTKTYRLYSNTKTFKLFCTGISFIVNGVQLFILQDIEDSINIISRCCGGGDSENRRVQKMIFDCVNDLRQTPTLGCPGVIFEEHIIFPSSVANALDTNKLQCISRKRLVEKVLRAGDFKYSPSWVDEEGICRSISAKELLGDEEWLEFLQRRRQMVMELDKVLNLELQARSDIKNSNAPAAREHSNSDLVRKDSMKRFMADGFDSMKRLMQHNHKEMQDNHKEVMKRFDDLESNIIGFQEKLTSRVCSNIDSLMECLSHLDNSNIPKLPYIMESAGMSGKRILLKMVPGLKSYQLHFMCEHRDGFHIVENQSGCEVDIGNDQTRRFGIVMYWGITISVMLLKVGAHVTAGMGSMVPDLTREFATILDTPGLLDLAQPRGDILECLPEELKKQPYINLQDNEEARAWLVQILGKKCPPGGIQRMFKLTQMVHTTKSDQKGGIAWVCDKHRDRGEQDGSLRRR</sequence>
<feature type="region of interest" description="Disordered" evidence="2">
    <location>
        <begin position="1"/>
        <end position="25"/>
    </location>
</feature>
<dbReference type="Gene3D" id="3.80.10.10">
    <property type="entry name" value="Ribonuclease Inhibitor"/>
    <property type="match status" value="3"/>
</dbReference>
<gene>
    <name evidence="4" type="ORF">KC19_2G113800</name>
</gene>
<evidence type="ECO:0000256" key="1">
    <source>
        <dbReference type="ARBA" id="ARBA00022737"/>
    </source>
</evidence>
<organism evidence="4 5">
    <name type="scientific">Ceratodon purpureus</name>
    <name type="common">Fire moss</name>
    <name type="synonym">Dicranum purpureum</name>
    <dbReference type="NCBI Taxonomy" id="3225"/>
    <lineage>
        <taxon>Eukaryota</taxon>
        <taxon>Viridiplantae</taxon>
        <taxon>Streptophyta</taxon>
        <taxon>Embryophyta</taxon>
        <taxon>Bryophyta</taxon>
        <taxon>Bryophytina</taxon>
        <taxon>Bryopsida</taxon>
        <taxon>Dicranidae</taxon>
        <taxon>Pseudoditrichales</taxon>
        <taxon>Ditrichaceae</taxon>
        <taxon>Ceratodon</taxon>
    </lineage>
</organism>
<comment type="caution">
    <text evidence="4">The sequence shown here is derived from an EMBL/GenBank/DDBJ whole genome shotgun (WGS) entry which is preliminary data.</text>
</comment>
<dbReference type="Proteomes" id="UP000822688">
    <property type="component" value="Chromosome 2"/>
</dbReference>
<dbReference type="InterPro" id="IPR032171">
    <property type="entry name" value="COR-A"/>
</dbReference>
<dbReference type="SUPFAM" id="SSF52047">
    <property type="entry name" value="RNI-like"/>
    <property type="match status" value="1"/>
</dbReference>
<dbReference type="InterPro" id="IPR032675">
    <property type="entry name" value="LRR_dom_sf"/>
</dbReference>
<evidence type="ECO:0000259" key="3">
    <source>
        <dbReference type="Pfam" id="PF16095"/>
    </source>
</evidence>
<dbReference type="SUPFAM" id="SSF52540">
    <property type="entry name" value="P-loop containing nucleoside triphosphate hydrolases"/>
    <property type="match status" value="1"/>
</dbReference>